<accession>B9BT09</accession>
<proteinExistence type="predicted"/>
<dbReference type="Proteomes" id="UP000004535">
    <property type="component" value="Unassembled WGS sequence"/>
</dbReference>
<dbReference type="AlphaFoldDB" id="B9BT09"/>
<sequence>MNRRKIAALTIFRFAIRIELKRRFADELRKASERYREIIKPVNWRFIRAFSYS</sequence>
<evidence type="ECO:0000313" key="2">
    <source>
        <dbReference type="Proteomes" id="UP000004535"/>
    </source>
</evidence>
<comment type="caution">
    <text evidence="1">The sequence shown here is derived from an EMBL/GenBank/DDBJ whole genome shotgun (WGS) entry which is preliminary data.</text>
</comment>
<gene>
    <name evidence="1" type="ORF">BURMUCGD2_2932</name>
</gene>
<organism evidence="1 2">
    <name type="scientific">Burkholderia multivorans CGD2</name>
    <dbReference type="NCBI Taxonomy" id="513052"/>
    <lineage>
        <taxon>Bacteria</taxon>
        <taxon>Pseudomonadati</taxon>
        <taxon>Pseudomonadota</taxon>
        <taxon>Betaproteobacteria</taxon>
        <taxon>Burkholderiales</taxon>
        <taxon>Burkholderiaceae</taxon>
        <taxon>Burkholderia</taxon>
        <taxon>Burkholderia cepacia complex</taxon>
    </lineage>
</organism>
<protein>
    <submittedName>
        <fullName evidence="1">Uncharacterized protein</fullName>
    </submittedName>
</protein>
<reference evidence="1 2" key="1">
    <citation type="journal article" date="2012" name="J. Bacteriol.">
        <title>Draft Genome Sequence Determination for Cystic Fibrosis and Chronic Granulomatous Disease Burkholderia multivorans Isolates.</title>
        <authorList>
            <person name="Varga J.J."/>
            <person name="Losada L."/>
            <person name="Zelazny A.M."/>
            <person name="Brinkac L."/>
            <person name="Harkins D."/>
            <person name="Radune D."/>
            <person name="Hostetler J."/>
            <person name="Sampaio E.P."/>
            <person name="Ronning C.M."/>
            <person name="Nierman W.C."/>
            <person name="Greenberg D.E."/>
            <person name="Holland S.M."/>
            <person name="Goldberg J.B."/>
        </authorList>
    </citation>
    <scope>NUCLEOTIDE SEQUENCE [LARGE SCALE GENOMIC DNA]</scope>
    <source>
        <strain evidence="1 2">CGD2</strain>
    </source>
</reference>
<name>B9BT09_9BURK</name>
<evidence type="ECO:0000313" key="1">
    <source>
        <dbReference type="EMBL" id="EEE06229.1"/>
    </source>
</evidence>
<dbReference type="EMBL" id="ACFC01000007">
    <property type="protein sequence ID" value="EEE06229.1"/>
    <property type="molecule type" value="Genomic_DNA"/>
</dbReference>